<keyword evidence="1" id="KW-0812">Transmembrane</keyword>
<dbReference type="SUPFAM" id="SSF53448">
    <property type="entry name" value="Nucleotide-diphospho-sugar transferases"/>
    <property type="match status" value="1"/>
</dbReference>
<evidence type="ECO:0000313" key="3">
    <source>
        <dbReference type="Proteomes" id="UP000216001"/>
    </source>
</evidence>
<reference evidence="2 3" key="1">
    <citation type="submission" date="2017-07" db="EMBL/GenBank/DDBJ databases">
        <title>blaIMP-27 on transferable plasmids in Proteus mirabilis and Providencia rettgeri.</title>
        <authorList>
            <person name="Potter R."/>
        </authorList>
    </citation>
    <scope>NUCLEOTIDE SEQUENCE [LARGE SCALE GENOMIC DNA]</scope>
    <source>
        <strain evidence="2 3">PR1</strain>
    </source>
</reference>
<proteinExistence type="predicted"/>
<dbReference type="Proteomes" id="UP000216001">
    <property type="component" value="Unassembled WGS sequence"/>
</dbReference>
<organism evidence="2 3">
    <name type="scientific">Providencia rettgeri</name>
    <dbReference type="NCBI Taxonomy" id="587"/>
    <lineage>
        <taxon>Bacteria</taxon>
        <taxon>Pseudomonadati</taxon>
        <taxon>Pseudomonadota</taxon>
        <taxon>Gammaproteobacteria</taxon>
        <taxon>Enterobacterales</taxon>
        <taxon>Morganellaceae</taxon>
        <taxon>Providencia</taxon>
    </lineage>
</organism>
<evidence type="ECO:0000313" key="2">
    <source>
        <dbReference type="EMBL" id="OZS74030.1"/>
    </source>
</evidence>
<keyword evidence="1" id="KW-1133">Transmembrane helix</keyword>
<dbReference type="RefSeq" id="WP_094961841.1">
    <property type="nucleotide sequence ID" value="NZ_NOWC01000015.1"/>
</dbReference>
<protein>
    <submittedName>
        <fullName evidence="2">Glycosyl transferase</fullName>
    </submittedName>
</protein>
<accession>A0A264VRP1</accession>
<keyword evidence="1" id="KW-0472">Membrane</keyword>
<evidence type="ECO:0000256" key="1">
    <source>
        <dbReference type="SAM" id="Phobius"/>
    </source>
</evidence>
<dbReference type="AlphaFoldDB" id="A0A264VRP1"/>
<comment type="caution">
    <text evidence="2">The sequence shown here is derived from an EMBL/GenBank/DDBJ whole genome shotgun (WGS) entry which is preliminary data.</text>
</comment>
<name>A0A264VRP1_PRORE</name>
<feature type="transmembrane region" description="Helical" evidence="1">
    <location>
        <begin position="226"/>
        <end position="245"/>
    </location>
</feature>
<dbReference type="GO" id="GO:0016740">
    <property type="term" value="F:transferase activity"/>
    <property type="evidence" value="ECO:0007669"/>
    <property type="project" value="UniProtKB-KW"/>
</dbReference>
<dbReference type="InterPro" id="IPR029044">
    <property type="entry name" value="Nucleotide-diphossugar_trans"/>
</dbReference>
<keyword evidence="2" id="KW-0808">Transferase</keyword>
<sequence>MLIIAISTLFSRLSNIKREQFPIDERVKYVISCQGEKKYDDEYYQLKLVELFGHDVMWGEELKLGLSNNRNNALQLVFNHYSEPDSYVYICDDDIFPNLEGLFLAIEAMKVDKLTCLTGIIKTKNGDFKNYCHYPYQHTKLSAAKVCSVEILINIDLIKYSNIFFDPKFGLGTNYPSGEEFIFLTDIISKGGKVGYRPINLCTHPPLSSGDDFYSNNDKIIAKGAMFKRVFSFPLYYIMIIAFAIKKHKEYKKNISFFLFFKTNINWYYRK</sequence>
<dbReference type="EMBL" id="NOWC01000015">
    <property type="protein sequence ID" value="OZS74030.1"/>
    <property type="molecule type" value="Genomic_DNA"/>
</dbReference>
<gene>
    <name evidence="2" type="ORF">CHI95_13125</name>
</gene>